<dbReference type="InterPro" id="IPR001375">
    <property type="entry name" value="Peptidase_S9_cat"/>
</dbReference>
<dbReference type="SUPFAM" id="SSF50993">
    <property type="entry name" value="Peptidase/esterase 'gauge' domain"/>
    <property type="match status" value="1"/>
</dbReference>
<accession>A0AA90NPB0</accession>
<dbReference type="Gene3D" id="2.130.10.120">
    <property type="entry name" value="Prolyl oligopeptidase, N-terminal domain"/>
    <property type="match status" value="1"/>
</dbReference>
<feature type="domain" description="Peptidase S9 prolyl oligopeptidase catalytic" evidence="5">
    <location>
        <begin position="477"/>
        <end position="692"/>
    </location>
</feature>
<evidence type="ECO:0000313" key="8">
    <source>
        <dbReference type="Proteomes" id="UP001178148"/>
    </source>
</evidence>
<dbReference type="Proteomes" id="UP001178148">
    <property type="component" value="Unassembled WGS sequence"/>
</dbReference>
<evidence type="ECO:0000256" key="2">
    <source>
        <dbReference type="ARBA" id="ARBA00022670"/>
    </source>
</evidence>
<comment type="caution">
    <text evidence="7">The sequence shown here is derived from an EMBL/GenBank/DDBJ whole genome shotgun (WGS) entry which is preliminary data.</text>
</comment>
<reference evidence="7 8" key="1">
    <citation type="journal article" date="2023" name="bioRxiv">
        <title>An intranuclear bacterial parasite of deep-sea mussels expresses apoptosis inhibitors acquired from its host.</title>
        <authorList>
            <person name="Gonzalez Porras M.A."/>
            <person name="Assie A."/>
            <person name="Tietjen M."/>
            <person name="Violette M."/>
            <person name="Kleiner M."/>
            <person name="Gruber-Vodicka H."/>
            <person name="Dubilier N."/>
            <person name="Leisch N."/>
        </authorList>
    </citation>
    <scope>NUCLEOTIDE SEQUENCE [LARGE SCALE GENOMIC DNA]</scope>
    <source>
        <strain evidence="7">IAP13</strain>
    </source>
</reference>
<dbReference type="GO" id="GO:0004252">
    <property type="term" value="F:serine-type endopeptidase activity"/>
    <property type="evidence" value="ECO:0007669"/>
    <property type="project" value="InterPro"/>
</dbReference>
<keyword evidence="3" id="KW-0378">Hydrolase</keyword>
<name>A0AA90NPB0_9GAMM</name>
<dbReference type="Pfam" id="PF02897">
    <property type="entry name" value="Peptidase_S9_N"/>
    <property type="match status" value="1"/>
</dbReference>
<organism evidence="7 8">
    <name type="scientific">Candidatus Endonucleibacter bathymodioli</name>
    <dbReference type="NCBI Taxonomy" id="539814"/>
    <lineage>
        <taxon>Bacteria</taxon>
        <taxon>Pseudomonadati</taxon>
        <taxon>Pseudomonadota</taxon>
        <taxon>Gammaproteobacteria</taxon>
        <taxon>Oceanospirillales</taxon>
        <taxon>Endozoicomonadaceae</taxon>
        <taxon>Candidatus Endonucleibacter</taxon>
    </lineage>
</organism>
<protein>
    <submittedName>
        <fullName evidence="7">Prolyl oligopeptidase family serine peptidase</fullName>
    </submittedName>
</protein>
<dbReference type="AlphaFoldDB" id="A0AA90NPB0"/>
<keyword evidence="2" id="KW-0645">Protease</keyword>
<keyword evidence="4" id="KW-0720">Serine protease</keyword>
<dbReference type="InterPro" id="IPR023302">
    <property type="entry name" value="Pept_S9A_N"/>
</dbReference>
<evidence type="ECO:0000256" key="1">
    <source>
        <dbReference type="ARBA" id="ARBA00005228"/>
    </source>
</evidence>
<keyword evidence="8" id="KW-1185">Reference proteome</keyword>
<dbReference type="SUPFAM" id="SSF53474">
    <property type="entry name" value="alpha/beta-Hydrolases"/>
    <property type="match status" value="1"/>
</dbReference>
<dbReference type="Gene3D" id="3.40.50.1820">
    <property type="entry name" value="alpha/beta hydrolase"/>
    <property type="match status" value="1"/>
</dbReference>
<gene>
    <name evidence="7" type="ORF">QS748_01620</name>
</gene>
<dbReference type="PANTHER" id="PTHR11757:SF19">
    <property type="entry name" value="PROLYL ENDOPEPTIDASE-LIKE"/>
    <property type="match status" value="1"/>
</dbReference>
<dbReference type="InterPro" id="IPR051543">
    <property type="entry name" value="Serine_Peptidase_S9A"/>
</dbReference>
<sequence length="694" mass="80086">MKPPSALKIPMATTQHGHQRVDNYHWLRDTNWQKIIEGDLTFANSEIPAHLKTEEAYKKSIMHDYKATEKILYDEILSRIKEDDKSYPIKKGDYFYYSRLETGKNYALLCRKHLLLSAREEIYFDINKEASGKDLYLFGPSCTNKAETFLAYGFNLSGSLERIIKIRDLASGNDLEWTFPNSTGSFLWLDNDSLYIVERDKHSRGKNIYRINIHKGPDEKKLIFSKPEIYDNSTLYLSQTTDKLYIQAYIDTSSTHTIFSSKKGSDKFYKLAKGENDTSFTIDHYQDNFYILTNLDNCHNFKVMTCPVSQEKWGREHWNEFLPEQKNSCLENISFYNHYLILDKKDNGKALNEIAVFDMNTKKTTTISMPDEAYDIELFGDHNHLSTVVRLDYNSPTSPDKVLELNLETCQVTQRHVRFIPNFDPSTYTVKREFATARDGEKIPITIVHKKDLELNGKNKALVYGYGSYGYGIPADFSSPIFSLINRGFVYTVAHIRGGNDKGFTWYLDGKMHKKMNTFYDFIDSCEYLINKNYTSKGNIAINGGSAGGLLMGAVTNLRPDLFDCVISDVAFVDVINTISDKNLPLTPPEWEEWGNPITNKEDFQYILQYSPYDNIQETSYPPMLFNSGISDEQVTYWEPTKMVAKLRELKTDNNILLLNMKMHAGHSGASKRYEWIEETAFNYAFILKCFGIQ</sequence>
<dbReference type="PRINTS" id="PR00862">
    <property type="entry name" value="PROLIGOPTASE"/>
</dbReference>
<proteinExistence type="inferred from homology"/>
<dbReference type="InterPro" id="IPR002470">
    <property type="entry name" value="Peptidase_S9A"/>
</dbReference>
<evidence type="ECO:0000256" key="4">
    <source>
        <dbReference type="ARBA" id="ARBA00022825"/>
    </source>
</evidence>
<feature type="domain" description="Peptidase S9A N-terminal" evidence="6">
    <location>
        <begin position="12"/>
        <end position="414"/>
    </location>
</feature>
<dbReference type="Pfam" id="PF00326">
    <property type="entry name" value="Peptidase_S9"/>
    <property type="match status" value="1"/>
</dbReference>
<evidence type="ECO:0000259" key="5">
    <source>
        <dbReference type="Pfam" id="PF00326"/>
    </source>
</evidence>
<dbReference type="InterPro" id="IPR029058">
    <property type="entry name" value="AB_hydrolase_fold"/>
</dbReference>
<dbReference type="PANTHER" id="PTHR11757">
    <property type="entry name" value="PROTEASE FAMILY S9A OLIGOPEPTIDASE"/>
    <property type="match status" value="1"/>
</dbReference>
<evidence type="ECO:0000256" key="3">
    <source>
        <dbReference type="ARBA" id="ARBA00022801"/>
    </source>
</evidence>
<dbReference type="GO" id="GO:0006508">
    <property type="term" value="P:proteolysis"/>
    <property type="evidence" value="ECO:0007669"/>
    <property type="project" value="UniProtKB-KW"/>
</dbReference>
<comment type="similarity">
    <text evidence="1">Belongs to the peptidase S9A family.</text>
</comment>
<evidence type="ECO:0000313" key="7">
    <source>
        <dbReference type="EMBL" id="MDP0587959.1"/>
    </source>
</evidence>
<dbReference type="EMBL" id="JASXSV010000002">
    <property type="protein sequence ID" value="MDP0587959.1"/>
    <property type="molecule type" value="Genomic_DNA"/>
</dbReference>
<evidence type="ECO:0000259" key="6">
    <source>
        <dbReference type="Pfam" id="PF02897"/>
    </source>
</evidence>